<keyword evidence="2" id="KW-0732">Signal</keyword>
<keyword evidence="4" id="KW-0378">Hydrolase</keyword>
<gene>
    <name evidence="4" type="ORF">SAMN05192558_106190</name>
</gene>
<dbReference type="Gene3D" id="1.10.101.10">
    <property type="entry name" value="PGBD-like superfamily/PGBD"/>
    <property type="match status" value="2"/>
</dbReference>
<protein>
    <submittedName>
        <fullName evidence="4">Peptidoglycan-binding (PGRP) domain of peptidoglycan hydrolases-containing protein</fullName>
    </submittedName>
</protein>
<evidence type="ECO:0000313" key="5">
    <source>
        <dbReference type="Proteomes" id="UP000199651"/>
    </source>
</evidence>
<proteinExistence type="predicted"/>
<evidence type="ECO:0000259" key="3">
    <source>
        <dbReference type="Pfam" id="PF01471"/>
    </source>
</evidence>
<evidence type="ECO:0000313" key="4">
    <source>
        <dbReference type="EMBL" id="SDP06307.1"/>
    </source>
</evidence>
<dbReference type="Proteomes" id="UP000199651">
    <property type="component" value="Unassembled WGS sequence"/>
</dbReference>
<dbReference type="SUPFAM" id="SSF47090">
    <property type="entry name" value="PGBD-like"/>
    <property type="match status" value="2"/>
</dbReference>
<sequence length="212" mass="22078">MGIKACFRTSIIGLLAAGVLAGGMAAGAGTAAACPESTASSSTNSHSYASRQPQVRPGATGKHVLALQLNLRNRGYQLTGTGFYGAKTLAAVRAFQRAHGIKDSGIVGSKTWQALFGRMDLGLTLGPAVTPKFGIQPGERDVAKVNHLGATLKRLYPTESGWAVRGGLYGPEMVDMVKRFQRAAGIKASGIVGPKTWSAMYDVISVSGGWGR</sequence>
<dbReference type="AlphaFoldDB" id="A0A1H0PMG9"/>
<feature type="region of interest" description="Disordered" evidence="1">
    <location>
        <begin position="35"/>
        <end position="57"/>
    </location>
</feature>
<evidence type="ECO:0000256" key="2">
    <source>
        <dbReference type="SAM" id="SignalP"/>
    </source>
</evidence>
<accession>A0A1H0PMG9</accession>
<name>A0A1H0PMG9_9PSEU</name>
<feature type="compositionally biased region" description="Low complexity" evidence="1">
    <location>
        <begin position="35"/>
        <end position="50"/>
    </location>
</feature>
<dbReference type="PROSITE" id="PS51257">
    <property type="entry name" value="PROKAR_LIPOPROTEIN"/>
    <property type="match status" value="1"/>
</dbReference>
<feature type="chain" id="PRO_5038872789" evidence="2">
    <location>
        <begin position="22"/>
        <end position="212"/>
    </location>
</feature>
<dbReference type="InterPro" id="IPR002477">
    <property type="entry name" value="Peptidoglycan-bd-like"/>
</dbReference>
<dbReference type="EMBL" id="FNJB01000006">
    <property type="protein sequence ID" value="SDP06307.1"/>
    <property type="molecule type" value="Genomic_DNA"/>
</dbReference>
<dbReference type="Pfam" id="PF01471">
    <property type="entry name" value="PG_binding_1"/>
    <property type="match status" value="2"/>
</dbReference>
<feature type="domain" description="Peptidoglycan binding-like" evidence="3">
    <location>
        <begin position="148"/>
        <end position="200"/>
    </location>
</feature>
<dbReference type="InterPro" id="IPR036365">
    <property type="entry name" value="PGBD-like_sf"/>
</dbReference>
<dbReference type="RefSeq" id="WP_091376199.1">
    <property type="nucleotide sequence ID" value="NZ_FNDV01000006.1"/>
</dbReference>
<dbReference type="OrthoDB" id="5124837at2"/>
<organism evidence="4 5">
    <name type="scientific">Actinokineospora alba</name>
    <dbReference type="NCBI Taxonomy" id="504798"/>
    <lineage>
        <taxon>Bacteria</taxon>
        <taxon>Bacillati</taxon>
        <taxon>Actinomycetota</taxon>
        <taxon>Actinomycetes</taxon>
        <taxon>Pseudonocardiales</taxon>
        <taxon>Pseudonocardiaceae</taxon>
        <taxon>Actinokineospora</taxon>
    </lineage>
</organism>
<dbReference type="InterPro" id="IPR052905">
    <property type="entry name" value="LD-transpeptidase_YkuD-like"/>
</dbReference>
<evidence type="ECO:0000256" key="1">
    <source>
        <dbReference type="SAM" id="MobiDB-lite"/>
    </source>
</evidence>
<dbReference type="PANTHER" id="PTHR41533:SF1">
    <property type="entry name" value="L,D-TRANSPEPTIDASE YCBB-RELATED"/>
    <property type="match status" value="1"/>
</dbReference>
<reference evidence="5" key="1">
    <citation type="submission" date="2016-10" db="EMBL/GenBank/DDBJ databases">
        <authorList>
            <person name="Varghese N."/>
            <person name="Submissions S."/>
        </authorList>
    </citation>
    <scope>NUCLEOTIDE SEQUENCE [LARGE SCALE GENOMIC DNA]</scope>
    <source>
        <strain evidence="5">IBRC-M 10655</strain>
    </source>
</reference>
<dbReference type="PANTHER" id="PTHR41533">
    <property type="entry name" value="L,D-TRANSPEPTIDASE HI_1667-RELATED"/>
    <property type="match status" value="1"/>
</dbReference>
<dbReference type="GO" id="GO:0016787">
    <property type="term" value="F:hydrolase activity"/>
    <property type="evidence" value="ECO:0007669"/>
    <property type="project" value="UniProtKB-KW"/>
</dbReference>
<feature type="signal peptide" evidence="2">
    <location>
        <begin position="1"/>
        <end position="21"/>
    </location>
</feature>
<feature type="domain" description="Peptidoglycan binding-like" evidence="3">
    <location>
        <begin position="61"/>
        <end position="115"/>
    </location>
</feature>
<dbReference type="InterPro" id="IPR036366">
    <property type="entry name" value="PGBDSf"/>
</dbReference>
<dbReference type="STRING" id="504798.SAMN05421871_106262"/>
<keyword evidence="5" id="KW-1185">Reference proteome</keyword>